<dbReference type="PANTHER" id="PTHR48002">
    <property type="entry name" value="OLFACTORY RECEPTOR"/>
    <property type="match status" value="1"/>
</dbReference>
<dbReference type="GO" id="GO:0004984">
    <property type="term" value="F:olfactory receptor activity"/>
    <property type="evidence" value="ECO:0007669"/>
    <property type="project" value="InterPro"/>
</dbReference>
<keyword evidence="8 9" id="KW-0807">Transducer</keyword>
<feature type="transmembrane region" description="Helical" evidence="10">
    <location>
        <begin position="26"/>
        <end position="47"/>
    </location>
</feature>
<dbReference type="RefSeq" id="XP_033780677.1">
    <property type="nucleotide sequence ID" value="XM_033924786.1"/>
</dbReference>
<dbReference type="GO" id="GO:0005886">
    <property type="term" value="C:plasma membrane"/>
    <property type="evidence" value="ECO:0007669"/>
    <property type="project" value="UniProtKB-SubCell"/>
</dbReference>
<name>A0A6P8NW85_GEOSA</name>
<dbReference type="PRINTS" id="PR00245">
    <property type="entry name" value="OLFACTORYR"/>
</dbReference>
<feature type="transmembrane region" description="Helical" evidence="10">
    <location>
        <begin position="271"/>
        <end position="290"/>
    </location>
</feature>
<sequence>MSVSNDTRVTQFILLGLTSDPDLQRMFFGLCLMMYLLNVAGNLLIVVTICVDSQLHTPMYFFLSNLSLLDLGVATLAVPKSLFNFVSQSKTISFNDCIAQVFFFHFIEGAECFHLVLMAYDRYVAIYNPLRYVRIMNTRACLLLVVSTWAGGFIHGLAQSFPVVYLPYCGPNEINNFFCDAHPLSLLACSSTYLTEIADMINSGILTLGCFLVVFISYAYIIATVLKIRSAEGRQKAFSTCASHLLVVILFFGPLIFMYMRPSVTFVGDKMVACFYTVVTPVLNPFIYTLRNEKMKKAMKRLIDRKMSLL</sequence>
<keyword evidence="7 9" id="KW-0675">Receptor</keyword>
<keyword evidence="6 10" id="KW-0472">Membrane</keyword>
<evidence type="ECO:0000313" key="13">
    <source>
        <dbReference type="RefSeq" id="XP_033780677.1"/>
    </source>
</evidence>
<evidence type="ECO:0000256" key="6">
    <source>
        <dbReference type="ARBA" id="ARBA00023136"/>
    </source>
</evidence>
<dbReference type="SUPFAM" id="SSF81321">
    <property type="entry name" value="Family A G protein-coupled receptor-like"/>
    <property type="match status" value="1"/>
</dbReference>
<dbReference type="Proteomes" id="UP000515159">
    <property type="component" value="Chromosome 16"/>
</dbReference>
<organism evidence="12 13">
    <name type="scientific">Geotrypetes seraphini</name>
    <name type="common">Gaboon caecilian</name>
    <name type="synonym">Caecilia seraphini</name>
    <dbReference type="NCBI Taxonomy" id="260995"/>
    <lineage>
        <taxon>Eukaryota</taxon>
        <taxon>Metazoa</taxon>
        <taxon>Chordata</taxon>
        <taxon>Craniata</taxon>
        <taxon>Vertebrata</taxon>
        <taxon>Euteleostomi</taxon>
        <taxon>Amphibia</taxon>
        <taxon>Gymnophiona</taxon>
        <taxon>Geotrypetes</taxon>
    </lineage>
</organism>
<dbReference type="PROSITE" id="PS50262">
    <property type="entry name" value="G_PROTEIN_RECEP_F1_2"/>
    <property type="match status" value="1"/>
</dbReference>
<evidence type="ECO:0000256" key="8">
    <source>
        <dbReference type="ARBA" id="ARBA00023224"/>
    </source>
</evidence>
<reference evidence="13" key="1">
    <citation type="submission" date="2025-08" db="UniProtKB">
        <authorList>
            <consortium name="RefSeq"/>
        </authorList>
    </citation>
    <scope>IDENTIFICATION</scope>
</reference>
<dbReference type="InterPro" id="IPR000276">
    <property type="entry name" value="GPCR_Rhodpsn"/>
</dbReference>
<dbReference type="PRINTS" id="PR00237">
    <property type="entry name" value="GPCRRHODOPSN"/>
</dbReference>
<dbReference type="PROSITE" id="PS00237">
    <property type="entry name" value="G_PROTEIN_RECEP_F1_1"/>
    <property type="match status" value="1"/>
</dbReference>
<dbReference type="Pfam" id="PF13853">
    <property type="entry name" value="7tm_4"/>
    <property type="match status" value="1"/>
</dbReference>
<evidence type="ECO:0000256" key="9">
    <source>
        <dbReference type="RuleBase" id="RU000688"/>
    </source>
</evidence>
<keyword evidence="12" id="KW-1185">Reference proteome</keyword>
<evidence type="ECO:0000256" key="10">
    <source>
        <dbReference type="RuleBase" id="RU363047"/>
    </source>
</evidence>
<evidence type="ECO:0000256" key="5">
    <source>
        <dbReference type="ARBA" id="ARBA00023040"/>
    </source>
</evidence>
<dbReference type="FunFam" id="1.20.1070.10:FF:000007">
    <property type="entry name" value="Olfactory receptor"/>
    <property type="match status" value="1"/>
</dbReference>
<comment type="subcellular location">
    <subcellularLocation>
        <location evidence="10">Cell membrane</location>
        <topology evidence="10">Multi-pass membrane protein</topology>
    </subcellularLocation>
    <subcellularLocation>
        <location evidence="1">Membrane</location>
        <topology evidence="1">Multi-pass membrane protein</topology>
    </subcellularLocation>
</comment>
<protein>
    <recommendedName>
        <fullName evidence="10">Olfactory receptor</fullName>
    </recommendedName>
</protein>
<keyword evidence="10" id="KW-0716">Sensory transduction</keyword>
<feature type="transmembrane region" description="Helical" evidence="10">
    <location>
        <begin position="98"/>
        <end position="120"/>
    </location>
</feature>
<keyword evidence="5 9" id="KW-0297">G-protein coupled receptor</keyword>
<proteinExistence type="inferred from homology"/>
<feature type="transmembrane region" description="Helical" evidence="10">
    <location>
        <begin position="205"/>
        <end position="226"/>
    </location>
</feature>
<dbReference type="Gene3D" id="1.20.1070.10">
    <property type="entry name" value="Rhodopsin 7-helix transmembrane proteins"/>
    <property type="match status" value="1"/>
</dbReference>
<evidence type="ECO:0000256" key="4">
    <source>
        <dbReference type="ARBA" id="ARBA00022989"/>
    </source>
</evidence>
<dbReference type="InterPro" id="IPR050427">
    <property type="entry name" value="Olfactory_Receptors"/>
</dbReference>
<evidence type="ECO:0000256" key="2">
    <source>
        <dbReference type="ARBA" id="ARBA00022692"/>
    </source>
</evidence>
<dbReference type="GeneID" id="117350491"/>
<dbReference type="GO" id="GO:0004930">
    <property type="term" value="F:G protein-coupled receptor activity"/>
    <property type="evidence" value="ECO:0007669"/>
    <property type="project" value="UniProtKB-KW"/>
</dbReference>
<dbReference type="InterPro" id="IPR017452">
    <property type="entry name" value="GPCR_Rhodpsn_7TM"/>
</dbReference>
<keyword evidence="2 9" id="KW-0812">Transmembrane</keyword>
<dbReference type="CDD" id="cd13954">
    <property type="entry name" value="7tmA_OR"/>
    <property type="match status" value="1"/>
</dbReference>
<keyword evidence="4 10" id="KW-1133">Transmembrane helix</keyword>
<keyword evidence="10" id="KW-1003">Cell membrane</keyword>
<keyword evidence="3 10" id="KW-0552">Olfaction</keyword>
<feature type="transmembrane region" description="Helical" evidence="10">
    <location>
        <begin position="140"/>
        <end position="158"/>
    </location>
</feature>
<evidence type="ECO:0000256" key="7">
    <source>
        <dbReference type="ARBA" id="ARBA00023170"/>
    </source>
</evidence>
<accession>A0A6P8NW85</accession>
<comment type="similarity">
    <text evidence="9">Belongs to the G-protein coupled receptor 1 family.</text>
</comment>
<dbReference type="KEGG" id="gsh:117350491"/>
<dbReference type="OrthoDB" id="6144223at2759"/>
<evidence type="ECO:0000259" key="11">
    <source>
        <dbReference type="PROSITE" id="PS50262"/>
    </source>
</evidence>
<evidence type="ECO:0000313" key="12">
    <source>
        <dbReference type="Proteomes" id="UP000515159"/>
    </source>
</evidence>
<dbReference type="InterPro" id="IPR000725">
    <property type="entry name" value="Olfact_rcpt"/>
</dbReference>
<feature type="transmembrane region" description="Helical" evidence="10">
    <location>
        <begin position="238"/>
        <end position="259"/>
    </location>
</feature>
<evidence type="ECO:0000256" key="1">
    <source>
        <dbReference type="ARBA" id="ARBA00004141"/>
    </source>
</evidence>
<dbReference type="AlphaFoldDB" id="A0A6P8NW85"/>
<feature type="transmembrane region" description="Helical" evidence="10">
    <location>
        <begin position="59"/>
        <end position="78"/>
    </location>
</feature>
<feature type="domain" description="G-protein coupled receptors family 1 profile" evidence="11">
    <location>
        <begin position="41"/>
        <end position="288"/>
    </location>
</feature>
<evidence type="ECO:0000256" key="3">
    <source>
        <dbReference type="ARBA" id="ARBA00022725"/>
    </source>
</evidence>
<dbReference type="InParanoid" id="A0A6P8NW85"/>
<dbReference type="SMART" id="SM01381">
    <property type="entry name" value="7TM_GPCR_Srsx"/>
    <property type="match status" value="1"/>
</dbReference>
<gene>
    <name evidence="13" type="primary">LOC117350491</name>
</gene>